<dbReference type="InterPro" id="IPR034005">
    <property type="entry name" value="M3A_DCP"/>
</dbReference>
<dbReference type="Gene3D" id="1.10.1370.10">
    <property type="entry name" value="Neurolysin, domain 3"/>
    <property type="match status" value="1"/>
</dbReference>
<name>A0A381Q2Z5_9ZZZZ</name>
<evidence type="ECO:0000256" key="2">
    <source>
        <dbReference type="ARBA" id="ARBA00006040"/>
    </source>
</evidence>
<keyword evidence="4" id="KW-0479">Metal-binding</keyword>
<keyword evidence="7" id="KW-0482">Metalloprotease</keyword>
<evidence type="ECO:0000313" key="9">
    <source>
        <dbReference type="EMBL" id="SUZ73715.1"/>
    </source>
</evidence>
<dbReference type="InterPro" id="IPR001567">
    <property type="entry name" value="Pept_M3A_M3B_dom"/>
</dbReference>
<dbReference type="GO" id="GO:0005829">
    <property type="term" value="C:cytosol"/>
    <property type="evidence" value="ECO:0007669"/>
    <property type="project" value="TreeGrafter"/>
</dbReference>
<evidence type="ECO:0000256" key="7">
    <source>
        <dbReference type="ARBA" id="ARBA00023049"/>
    </source>
</evidence>
<dbReference type="GO" id="GO:0004180">
    <property type="term" value="F:carboxypeptidase activity"/>
    <property type="evidence" value="ECO:0007669"/>
    <property type="project" value="TreeGrafter"/>
</dbReference>
<evidence type="ECO:0000256" key="1">
    <source>
        <dbReference type="ARBA" id="ARBA00001947"/>
    </source>
</evidence>
<evidence type="ECO:0000256" key="5">
    <source>
        <dbReference type="ARBA" id="ARBA00022801"/>
    </source>
</evidence>
<dbReference type="InterPro" id="IPR024077">
    <property type="entry name" value="Neurolysin/TOP_dom2"/>
</dbReference>
<evidence type="ECO:0000256" key="6">
    <source>
        <dbReference type="ARBA" id="ARBA00022833"/>
    </source>
</evidence>
<dbReference type="InterPro" id="IPR045090">
    <property type="entry name" value="Pept_M3A_M3B"/>
</dbReference>
<sequence>MKKLTLLLYIVIFHTSNINMVHAMNPFFTDYTTPYQIPPFEKIKMEHYQPAFEQGMKEHIDEIDAIADNTAAPTFENTIVAMERSGKTLDKVADVFFNLLGSNTNDEMDSLAQLISPQLSAHSDKILLNKKLFQKIKSIYEKRHSSWSHSFQKKLSPEQRRLVEETHKDFVRAGVELDEESMKSLTEINQKIATLSVQFDQNLLKETNEGFSLIIEDENQLSGLPEDVIDQASKLADSEGNVGHWKFKPNRASMYPFLTYSTQRNLRKKLYNAYVKRGDNDNERDNKNIAMQMAALRIEKANLLGYNNHADFVLEDTMAKNTKRVNDLLEQVWEPGLSRAKKEVQEMQELINAEGNNFELGAWDWWHYSEKIRQEKYDFTEAEVKPYFSQQKVLQGAFDVANKLFQISFTERFDLPKYRENIRSFEVKNEYGDTIGIFYTDYTIRPNKGGGAWMNTFRSQSTFDGVQIPIVVNVCNFPPKNKDGFALLSFEQASTLFHEFGHALHGLLSSATYPSLSGTRVARDYVEFPSQLMENWAIEPSVIKSYARHYQTNEPIPLELLDKISKASLFNQGFATTEYLAASYLDMAWHTLEEPIEDANLFETEILQDLGLIPEITSRYRSTYFAHIFAGGYSSGYYSYLWTEVLDADAFELFKEKGLFDPETANKLKTLIYSSGNTKDLMDQYRAFRGSDPEIEPLLKRRGLID</sequence>
<accession>A0A381Q2Z5</accession>
<feature type="domain" description="Peptidase M3A/M3B catalytic" evidence="8">
    <location>
        <begin position="257"/>
        <end position="703"/>
    </location>
</feature>
<evidence type="ECO:0000256" key="3">
    <source>
        <dbReference type="ARBA" id="ARBA00022670"/>
    </source>
</evidence>
<dbReference type="AlphaFoldDB" id="A0A381Q2Z5"/>
<dbReference type="CDD" id="cd06456">
    <property type="entry name" value="M3A_DCP"/>
    <property type="match status" value="1"/>
</dbReference>
<protein>
    <recommendedName>
        <fullName evidence="8">Peptidase M3A/M3B catalytic domain-containing protein</fullName>
    </recommendedName>
</protein>
<dbReference type="Pfam" id="PF01432">
    <property type="entry name" value="Peptidase_M3"/>
    <property type="match status" value="1"/>
</dbReference>
<dbReference type="PANTHER" id="PTHR43660">
    <property type="entry name" value="DIPEPTIDYL CARBOXYPEPTIDASE"/>
    <property type="match status" value="1"/>
</dbReference>
<dbReference type="PANTHER" id="PTHR43660:SF1">
    <property type="entry name" value="DIPEPTIDYL CARBOXYPEPTIDASE"/>
    <property type="match status" value="1"/>
</dbReference>
<reference evidence="9" key="1">
    <citation type="submission" date="2018-05" db="EMBL/GenBank/DDBJ databases">
        <authorList>
            <person name="Lanie J.A."/>
            <person name="Ng W.-L."/>
            <person name="Kazmierczak K.M."/>
            <person name="Andrzejewski T.M."/>
            <person name="Davidsen T.M."/>
            <person name="Wayne K.J."/>
            <person name="Tettelin H."/>
            <person name="Glass J.I."/>
            <person name="Rusch D."/>
            <person name="Podicherti R."/>
            <person name="Tsui H.-C.T."/>
            <person name="Winkler M.E."/>
        </authorList>
    </citation>
    <scope>NUCLEOTIDE SEQUENCE</scope>
</reference>
<dbReference type="EMBL" id="UINC01001187">
    <property type="protein sequence ID" value="SUZ73715.1"/>
    <property type="molecule type" value="Genomic_DNA"/>
</dbReference>
<gene>
    <name evidence="9" type="ORF">METZ01_LOCUS26569</name>
</gene>
<evidence type="ECO:0000259" key="8">
    <source>
        <dbReference type="Pfam" id="PF01432"/>
    </source>
</evidence>
<comment type="similarity">
    <text evidence="2">Belongs to the peptidase M3 family.</text>
</comment>
<dbReference type="InterPro" id="IPR024079">
    <property type="entry name" value="MetalloPept_cat_dom_sf"/>
</dbReference>
<dbReference type="GO" id="GO:0004222">
    <property type="term" value="F:metalloendopeptidase activity"/>
    <property type="evidence" value="ECO:0007669"/>
    <property type="project" value="InterPro"/>
</dbReference>
<dbReference type="Gene3D" id="3.40.390.10">
    <property type="entry name" value="Collagenase (Catalytic Domain)"/>
    <property type="match status" value="1"/>
</dbReference>
<evidence type="ECO:0000256" key="4">
    <source>
        <dbReference type="ARBA" id="ARBA00022723"/>
    </source>
</evidence>
<dbReference type="GO" id="GO:0046872">
    <property type="term" value="F:metal ion binding"/>
    <property type="evidence" value="ECO:0007669"/>
    <property type="project" value="UniProtKB-KW"/>
</dbReference>
<dbReference type="SUPFAM" id="SSF55486">
    <property type="entry name" value="Metalloproteases ('zincins'), catalytic domain"/>
    <property type="match status" value="1"/>
</dbReference>
<keyword evidence="6" id="KW-0862">Zinc</keyword>
<organism evidence="9">
    <name type="scientific">marine metagenome</name>
    <dbReference type="NCBI Taxonomy" id="408172"/>
    <lineage>
        <taxon>unclassified sequences</taxon>
        <taxon>metagenomes</taxon>
        <taxon>ecological metagenomes</taxon>
    </lineage>
</organism>
<proteinExistence type="inferred from homology"/>
<keyword evidence="3" id="KW-0645">Protease</keyword>
<comment type="cofactor">
    <cofactor evidence="1">
        <name>Zn(2+)</name>
        <dbReference type="ChEBI" id="CHEBI:29105"/>
    </cofactor>
</comment>
<dbReference type="FunFam" id="3.40.390.10:FF:000009">
    <property type="entry name" value="Oligopeptidase A"/>
    <property type="match status" value="1"/>
</dbReference>
<dbReference type="GO" id="GO:0006508">
    <property type="term" value="P:proteolysis"/>
    <property type="evidence" value="ECO:0007669"/>
    <property type="project" value="UniProtKB-KW"/>
</dbReference>
<keyword evidence="5" id="KW-0378">Hydrolase</keyword>